<organism evidence="1 2">
    <name type="scientific">Vaccinium darrowii</name>
    <dbReference type="NCBI Taxonomy" id="229202"/>
    <lineage>
        <taxon>Eukaryota</taxon>
        <taxon>Viridiplantae</taxon>
        <taxon>Streptophyta</taxon>
        <taxon>Embryophyta</taxon>
        <taxon>Tracheophyta</taxon>
        <taxon>Spermatophyta</taxon>
        <taxon>Magnoliopsida</taxon>
        <taxon>eudicotyledons</taxon>
        <taxon>Gunneridae</taxon>
        <taxon>Pentapetalae</taxon>
        <taxon>asterids</taxon>
        <taxon>Ericales</taxon>
        <taxon>Ericaceae</taxon>
        <taxon>Vaccinioideae</taxon>
        <taxon>Vaccinieae</taxon>
        <taxon>Vaccinium</taxon>
    </lineage>
</organism>
<name>A0ACB7YNP6_9ERIC</name>
<dbReference type="Proteomes" id="UP000828048">
    <property type="component" value="Chromosome 11"/>
</dbReference>
<comment type="caution">
    <text evidence="1">The sequence shown here is derived from an EMBL/GenBank/DDBJ whole genome shotgun (WGS) entry which is preliminary data.</text>
</comment>
<evidence type="ECO:0000313" key="1">
    <source>
        <dbReference type="EMBL" id="KAH7855123.1"/>
    </source>
</evidence>
<protein>
    <submittedName>
        <fullName evidence="1">Uncharacterized protein</fullName>
    </submittedName>
</protein>
<accession>A0ACB7YNP6</accession>
<gene>
    <name evidence="1" type="ORF">Vadar_021460</name>
</gene>
<dbReference type="EMBL" id="CM037161">
    <property type="protein sequence ID" value="KAH7855123.1"/>
    <property type="molecule type" value="Genomic_DNA"/>
</dbReference>
<sequence length="170" mass="18513">MLVLVGIQLEVNAFTENRLKLSLMNMFCHSVFVQAFQLMEYMFVLVSSTVELQPTREGGATCAPISIDLERDSNLSSKSIILQINSKNQQVSASKAFAGLKIDQAASEPKTLAAVQALLLGQGSRSTSDIPWIALFGETVHIASAQSGNVASENCLETAWQDESEVRNLY</sequence>
<keyword evidence="2" id="KW-1185">Reference proteome</keyword>
<reference evidence="1 2" key="1">
    <citation type="journal article" date="2021" name="Hortic Res">
        <title>High-quality reference genome and annotation aids understanding of berry development for evergreen blueberry (Vaccinium darrowii).</title>
        <authorList>
            <person name="Yu J."/>
            <person name="Hulse-Kemp A.M."/>
            <person name="Babiker E."/>
            <person name="Staton M."/>
        </authorList>
    </citation>
    <scope>NUCLEOTIDE SEQUENCE [LARGE SCALE GENOMIC DNA]</scope>
    <source>
        <strain evidence="2">cv. NJ 8807/NJ 8810</strain>
        <tissue evidence="1">Young leaf</tissue>
    </source>
</reference>
<proteinExistence type="predicted"/>
<evidence type="ECO:0000313" key="2">
    <source>
        <dbReference type="Proteomes" id="UP000828048"/>
    </source>
</evidence>